<dbReference type="OrthoDB" id="8547832at2"/>
<reference evidence="3 4" key="1">
    <citation type="submission" date="2019-11" db="EMBL/GenBank/DDBJ databases">
        <title>Caenimonas koreensis gen. nov., sp. nov., isolated from activated sludge.</title>
        <authorList>
            <person name="Seung H.R."/>
        </authorList>
    </citation>
    <scope>NUCLEOTIDE SEQUENCE [LARGE SCALE GENOMIC DNA]</scope>
    <source>
        <strain evidence="3 4">EMB320</strain>
    </source>
</reference>
<dbReference type="InterPro" id="IPR006016">
    <property type="entry name" value="UspA"/>
</dbReference>
<comment type="caution">
    <text evidence="3">The sequence shown here is derived from an EMBL/GenBank/DDBJ whole genome shotgun (WGS) entry which is preliminary data.</text>
</comment>
<dbReference type="Proteomes" id="UP000487350">
    <property type="component" value="Unassembled WGS sequence"/>
</dbReference>
<dbReference type="AlphaFoldDB" id="A0A844BBM8"/>
<evidence type="ECO:0000313" key="3">
    <source>
        <dbReference type="EMBL" id="MRD47911.1"/>
    </source>
</evidence>
<evidence type="ECO:0000256" key="1">
    <source>
        <dbReference type="ARBA" id="ARBA00008791"/>
    </source>
</evidence>
<accession>A0A844BBM8</accession>
<evidence type="ECO:0000259" key="2">
    <source>
        <dbReference type="Pfam" id="PF00582"/>
    </source>
</evidence>
<dbReference type="CDD" id="cd00293">
    <property type="entry name" value="USP-like"/>
    <property type="match status" value="1"/>
</dbReference>
<dbReference type="RefSeq" id="WP_153585236.1">
    <property type="nucleotide sequence ID" value="NZ_WJBU01000010.1"/>
</dbReference>
<dbReference type="PANTHER" id="PTHR46268:SF6">
    <property type="entry name" value="UNIVERSAL STRESS PROTEIN UP12"/>
    <property type="match status" value="1"/>
</dbReference>
<feature type="domain" description="UspA" evidence="2">
    <location>
        <begin position="1"/>
        <end position="142"/>
    </location>
</feature>
<proteinExistence type="inferred from homology"/>
<evidence type="ECO:0000313" key="4">
    <source>
        <dbReference type="Proteomes" id="UP000487350"/>
    </source>
</evidence>
<dbReference type="Pfam" id="PF00582">
    <property type="entry name" value="Usp"/>
    <property type="match status" value="1"/>
</dbReference>
<organism evidence="3 4">
    <name type="scientific">Caenimonas koreensis DSM 17982</name>
    <dbReference type="NCBI Taxonomy" id="1121255"/>
    <lineage>
        <taxon>Bacteria</taxon>
        <taxon>Pseudomonadati</taxon>
        <taxon>Pseudomonadota</taxon>
        <taxon>Betaproteobacteria</taxon>
        <taxon>Burkholderiales</taxon>
        <taxon>Comamonadaceae</taxon>
        <taxon>Caenimonas</taxon>
    </lineage>
</organism>
<gene>
    <name evidence="3" type="ORF">GHT07_11525</name>
</gene>
<dbReference type="PRINTS" id="PR01438">
    <property type="entry name" value="UNVRSLSTRESS"/>
</dbReference>
<dbReference type="SUPFAM" id="SSF52402">
    <property type="entry name" value="Adenine nucleotide alpha hydrolases-like"/>
    <property type="match status" value="1"/>
</dbReference>
<dbReference type="InterPro" id="IPR014729">
    <property type="entry name" value="Rossmann-like_a/b/a_fold"/>
</dbReference>
<name>A0A844BBM8_9BURK</name>
<dbReference type="InterPro" id="IPR006015">
    <property type="entry name" value="Universal_stress_UspA"/>
</dbReference>
<dbReference type="Gene3D" id="3.40.50.620">
    <property type="entry name" value="HUPs"/>
    <property type="match status" value="1"/>
</dbReference>
<dbReference type="EMBL" id="WJBU01000010">
    <property type="protein sequence ID" value="MRD47911.1"/>
    <property type="molecule type" value="Genomic_DNA"/>
</dbReference>
<comment type="similarity">
    <text evidence="1">Belongs to the universal stress protein A family.</text>
</comment>
<protein>
    <submittedName>
        <fullName evidence="3">Universal stress protein</fullName>
    </submittedName>
</protein>
<dbReference type="PANTHER" id="PTHR46268">
    <property type="entry name" value="STRESS RESPONSE PROTEIN NHAX"/>
    <property type="match status" value="1"/>
</dbReference>
<sequence>MFKRILVPIDGSPTSNKALVAALNLARDAGASIRLVHTLDQLVYLGAYDYNPNLLSVVREDASRVLADALAIAQAAGVEADTVLIDDPGQRLGISVAEEAKKFGADLIVVGTHGRRGAGRVLLGSGAEEILRLAPVPVLTVRSEEDKAA</sequence>
<keyword evidence="4" id="KW-1185">Reference proteome</keyword>